<sequence length="101" mass="9621">MGARGARAWWRHGTVALPAPRVTAADTVGAGDAFTAALLSGLLAAGPLGAGGAPRAALAAATAGPDLAAPVLNALTLAARAAAMTCTREGADPPTAAQLAP</sequence>
<dbReference type="Pfam" id="PF00294">
    <property type="entry name" value="PfkB"/>
    <property type="match status" value="1"/>
</dbReference>
<dbReference type="GO" id="GO:0016301">
    <property type="term" value="F:kinase activity"/>
    <property type="evidence" value="ECO:0007669"/>
    <property type="project" value="UniProtKB-KW"/>
</dbReference>
<accession>A0ABU7PLA0</accession>
<protein>
    <submittedName>
        <fullName evidence="4">PfkB family carbohydrate kinase</fullName>
    </submittedName>
</protein>
<proteinExistence type="predicted"/>
<dbReference type="Gene3D" id="3.40.1190.20">
    <property type="match status" value="1"/>
</dbReference>
<keyword evidence="2 4" id="KW-0418">Kinase</keyword>
<dbReference type="PROSITE" id="PS00584">
    <property type="entry name" value="PFKB_KINASES_2"/>
    <property type="match status" value="1"/>
</dbReference>
<reference evidence="4 5" key="1">
    <citation type="submission" date="2023-12" db="EMBL/GenBank/DDBJ databases">
        <title>Streptomyces sp. V4-01.</title>
        <authorList>
            <person name="Somphong A."/>
            <person name="Phongsopitanun W."/>
        </authorList>
    </citation>
    <scope>NUCLEOTIDE SEQUENCE [LARGE SCALE GENOMIC DNA]</scope>
    <source>
        <strain evidence="4 5">V4-01</strain>
    </source>
</reference>
<evidence type="ECO:0000256" key="2">
    <source>
        <dbReference type="ARBA" id="ARBA00022777"/>
    </source>
</evidence>
<organism evidence="4 5">
    <name type="scientific">Actinacidiphila polyblastidii</name>
    <dbReference type="NCBI Taxonomy" id="3110430"/>
    <lineage>
        <taxon>Bacteria</taxon>
        <taxon>Bacillati</taxon>
        <taxon>Actinomycetota</taxon>
        <taxon>Actinomycetes</taxon>
        <taxon>Kitasatosporales</taxon>
        <taxon>Streptomycetaceae</taxon>
        <taxon>Actinacidiphila</taxon>
    </lineage>
</organism>
<name>A0ABU7PLA0_9ACTN</name>
<dbReference type="Proteomes" id="UP001344658">
    <property type="component" value="Unassembled WGS sequence"/>
</dbReference>
<dbReference type="InterPro" id="IPR002173">
    <property type="entry name" value="Carboh/pur_kinase_PfkB_CS"/>
</dbReference>
<keyword evidence="1" id="KW-0808">Transferase</keyword>
<dbReference type="RefSeq" id="WP_330800313.1">
    <property type="nucleotide sequence ID" value="NZ_JAZEWV010000048.1"/>
</dbReference>
<evidence type="ECO:0000256" key="1">
    <source>
        <dbReference type="ARBA" id="ARBA00022679"/>
    </source>
</evidence>
<evidence type="ECO:0000313" key="4">
    <source>
        <dbReference type="EMBL" id="MEE4546594.1"/>
    </source>
</evidence>
<evidence type="ECO:0000259" key="3">
    <source>
        <dbReference type="Pfam" id="PF00294"/>
    </source>
</evidence>
<keyword evidence="5" id="KW-1185">Reference proteome</keyword>
<dbReference type="InterPro" id="IPR011611">
    <property type="entry name" value="PfkB_dom"/>
</dbReference>
<comment type="caution">
    <text evidence="4">The sequence shown here is derived from an EMBL/GenBank/DDBJ whole genome shotgun (WGS) entry which is preliminary data.</text>
</comment>
<dbReference type="EMBL" id="JAZEWV010000048">
    <property type="protein sequence ID" value="MEE4546594.1"/>
    <property type="molecule type" value="Genomic_DNA"/>
</dbReference>
<evidence type="ECO:0000313" key="5">
    <source>
        <dbReference type="Proteomes" id="UP001344658"/>
    </source>
</evidence>
<gene>
    <name evidence="4" type="ORF">V2S66_32095</name>
</gene>
<dbReference type="SUPFAM" id="SSF53613">
    <property type="entry name" value="Ribokinase-like"/>
    <property type="match status" value="1"/>
</dbReference>
<feature type="domain" description="Carbohydrate kinase PfkB" evidence="3">
    <location>
        <begin position="1"/>
        <end position="94"/>
    </location>
</feature>
<dbReference type="InterPro" id="IPR029056">
    <property type="entry name" value="Ribokinase-like"/>
</dbReference>